<comment type="caution">
    <text evidence="7">The sequence shown here is derived from an EMBL/GenBank/DDBJ whole genome shotgun (WGS) entry which is preliminary data.</text>
</comment>
<protein>
    <submittedName>
        <fullName evidence="7">N-acyl homoserine lactonase family protein</fullName>
    </submittedName>
</protein>
<organism evidence="7 8">
    <name type="scientific">Variovorax defluvii</name>
    <dbReference type="NCBI Taxonomy" id="913761"/>
    <lineage>
        <taxon>Bacteria</taxon>
        <taxon>Pseudomonadati</taxon>
        <taxon>Pseudomonadota</taxon>
        <taxon>Betaproteobacteria</taxon>
        <taxon>Burkholderiales</taxon>
        <taxon>Comamonadaceae</taxon>
        <taxon>Variovorax</taxon>
    </lineage>
</organism>
<evidence type="ECO:0000313" key="7">
    <source>
        <dbReference type="EMBL" id="GAA4349079.1"/>
    </source>
</evidence>
<dbReference type="SMART" id="SM00849">
    <property type="entry name" value="Lactamase_B"/>
    <property type="match status" value="1"/>
</dbReference>
<dbReference type="InterPro" id="IPR051013">
    <property type="entry name" value="MBL_superfamily_lactonases"/>
</dbReference>
<keyword evidence="8" id="KW-1185">Reference proteome</keyword>
<dbReference type="InterPro" id="IPR036866">
    <property type="entry name" value="RibonucZ/Hydroxyglut_hydro"/>
</dbReference>
<proteinExistence type="inferred from homology"/>
<name>A0ABP8I1E6_9BURK</name>
<evidence type="ECO:0000256" key="2">
    <source>
        <dbReference type="ARBA" id="ARBA00007749"/>
    </source>
</evidence>
<evidence type="ECO:0000256" key="4">
    <source>
        <dbReference type="ARBA" id="ARBA00022801"/>
    </source>
</evidence>
<dbReference type="Gene3D" id="3.60.15.10">
    <property type="entry name" value="Ribonuclease Z/Hydroxyacylglutathione hydrolase-like"/>
    <property type="match status" value="1"/>
</dbReference>
<evidence type="ECO:0000256" key="1">
    <source>
        <dbReference type="ARBA" id="ARBA00001947"/>
    </source>
</evidence>
<dbReference type="PANTHER" id="PTHR42978">
    <property type="entry name" value="QUORUM-QUENCHING LACTONASE YTNP-RELATED-RELATED"/>
    <property type="match status" value="1"/>
</dbReference>
<keyword evidence="3" id="KW-0479">Metal-binding</keyword>
<evidence type="ECO:0000259" key="6">
    <source>
        <dbReference type="SMART" id="SM00849"/>
    </source>
</evidence>
<dbReference type="EMBL" id="BAABGJ010000058">
    <property type="protein sequence ID" value="GAA4349079.1"/>
    <property type="molecule type" value="Genomic_DNA"/>
</dbReference>
<comment type="similarity">
    <text evidence="2">Belongs to the metallo-beta-lactamase superfamily.</text>
</comment>
<dbReference type="RefSeq" id="WP_345539574.1">
    <property type="nucleotide sequence ID" value="NZ_BAABGJ010000058.1"/>
</dbReference>
<dbReference type="CDD" id="cd07729">
    <property type="entry name" value="AHL_lactonase_MBL-fold"/>
    <property type="match status" value="1"/>
</dbReference>
<evidence type="ECO:0000256" key="5">
    <source>
        <dbReference type="ARBA" id="ARBA00022833"/>
    </source>
</evidence>
<dbReference type="InterPro" id="IPR001279">
    <property type="entry name" value="Metallo-B-lactamas"/>
</dbReference>
<keyword evidence="4" id="KW-0378">Hydrolase</keyword>
<evidence type="ECO:0000256" key="3">
    <source>
        <dbReference type="ARBA" id="ARBA00022723"/>
    </source>
</evidence>
<dbReference type="Pfam" id="PF00753">
    <property type="entry name" value="Lactamase_B"/>
    <property type="match status" value="1"/>
</dbReference>
<keyword evidence="5" id="KW-0862">Zinc</keyword>
<sequence length="244" mass="27433">MTNGTSAHWRIEPLALGRRTAHRAWFFYLSEDSGPQEIAYRAWLVRRADDCILVDTGPPLDEARKRGLRDTVRVDAALRQQGVEVEQVRDVVLSHLHWDHAASADLFEHARFHVQRSEIDFFRGQAHDHPATSRFFSHRQMLTALLDSGRVDPVDGERDLRDGVRLRHVGGHTPGSQIVTVQREDGLAVIAADAIPLNRNFTDFVPNGILVNVVDAVAALKVVRELKPVEIYTGHDLEPSLRPA</sequence>
<feature type="domain" description="Metallo-beta-lactamase" evidence="6">
    <location>
        <begin position="39"/>
        <end position="235"/>
    </location>
</feature>
<dbReference type="SUPFAM" id="SSF56281">
    <property type="entry name" value="Metallo-hydrolase/oxidoreductase"/>
    <property type="match status" value="1"/>
</dbReference>
<gene>
    <name evidence="7" type="ORF">GCM10023165_35520</name>
</gene>
<accession>A0ABP8I1E6</accession>
<reference evidence="8" key="1">
    <citation type="journal article" date="2019" name="Int. J. Syst. Evol. Microbiol.">
        <title>The Global Catalogue of Microorganisms (GCM) 10K type strain sequencing project: providing services to taxonomists for standard genome sequencing and annotation.</title>
        <authorList>
            <consortium name="The Broad Institute Genomics Platform"/>
            <consortium name="The Broad Institute Genome Sequencing Center for Infectious Disease"/>
            <person name="Wu L."/>
            <person name="Ma J."/>
        </authorList>
    </citation>
    <scope>NUCLEOTIDE SEQUENCE [LARGE SCALE GENOMIC DNA]</scope>
    <source>
        <strain evidence="8">JCM 17804</strain>
    </source>
</reference>
<dbReference type="PANTHER" id="PTHR42978:SF7">
    <property type="entry name" value="METALLO-HYDROLASE RV2300C-RELATED"/>
    <property type="match status" value="1"/>
</dbReference>
<comment type="cofactor">
    <cofactor evidence="1">
        <name>Zn(2+)</name>
        <dbReference type="ChEBI" id="CHEBI:29105"/>
    </cofactor>
</comment>
<dbReference type="Proteomes" id="UP001500975">
    <property type="component" value="Unassembled WGS sequence"/>
</dbReference>
<evidence type="ECO:0000313" key="8">
    <source>
        <dbReference type="Proteomes" id="UP001500975"/>
    </source>
</evidence>